<dbReference type="Proteomes" id="UP000199169">
    <property type="component" value="Unassembled WGS sequence"/>
</dbReference>
<accession>A0A1A8XEP0</accession>
<dbReference type="STRING" id="1860102.ACCAA_10130"/>
<reference evidence="1 2" key="1">
    <citation type="submission" date="2016-06" db="EMBL/GenBank/DDBJ databases">
        <authorList>
            <person name="Kjaerup R.B."/>
            <person name="Dalgaard T.S."/>
            <person name="Juul-Madsen H.R."/>
        </authorList>
    </citation>
    <scope>NUCLEOTIDE SEQUENCE [LARGE SCALE GENOMIC DNA]</scope>
    <source>
        <strain evidence="1">3</strain>
    </source>
</reference>
<proteinExistence type="predicted"/>
<dbReference type="RefSeq" id="WP_186405312.1">
    <property type="nucleotide sequence ID" value="NZ_FLQX01000001.1"/>
</dbReference>
<organism evidence="1 2">
    <name type="scientific">Candidatus Accumulibacter aalborgensis</name>
    <dbReference type="NCBI Taxonomy" id="1860102"/>
    <lineage>
        <taxon>Bacteria</taxon>
        <taxon>Pseudomonadati</taxon>
        <taxon>Pseudomonadota</taxon>
        <taxon>Betaproteobacteria</taxon>
        <taxon>Candidatus Accumulibacter</taxon>
    </lineage>
</organism>
<name>A0A1A8XEP0_9PROT</name>
<sequence length="186" mass="20536">MALGFSPRDQRSRRLVAVIECALNQNARDAGAASYPALNKAILTLCMRYDVGIVQIPCPEMRFMGLARERPPGKSIREVLDTPAGCQCCLAISLELVATLRDYQNNNCRLLAILGGNPQSPGCAVHVQCETADPGRLAAPSGVLMRILQEELRKQGIDVPFKGMRDCNRDLLQRDLRWLEALFKNA</sequence>
<protein>
    <submittedName>
        <fullName evidence="1">Putative secreted protein</fullName>
    </submittedName>
</protein>
<evidence type="ECO:0000313" key="2">
    <source>
        <dbReference type="Proteomes" id="UP000199169"/>
    </source>
</evidence>
<evidence type="ECO:0000313" key="1">
    <source>
        <dbReference type="EMBL" id="SBT03201.1"/>
    </source>
</evidence>
<dbReference type="AlphaFoldDB" id="A0A1A8XEP0"/>
<dbReference type="EMBL" id="FLQX01000001">
    <property type="protein sequence ID" value="SBT03201.1"/>
    <property type="molecule type" value="Genomic_DNA"/>
</dbReference>
<gene>
    <name evidence="1" type="ORF">ACCAA_10130</name>
</gene>
<keyword evidence="2" id="KW-1185">Reference proteome</keyword>